<dbReference type="AlphaFoldDB" id="A0A6S7LT72"/>
<gene>
    <name evidence="2" type="ORF">PACLA_8A032357</name>
</gene>
<dbReference type="PANTHER" id="PTHR46336:SF3">
    <property type="entry name" value="BTB_POZ DOMAIN-CONTAINING PROTEIN POB1"/>
    <property type="match status" value="1"/>
</dbReference>
<feature type="compositionally biased region" description="Basic and acidic residues" evidence="1">
    <location>
        <begin position="138"/>
        <end position="149"/>
    </location>
</feature>
<dbReference type="PANTHER" id="PTHR46336">
    <property type="entry name" value="OS02G0260700 PROTEIN"/>
    <property type="match status" value="1"/>
</dbReference>
<evidence type="ECO:0000313" key="3">
    <source>
        <dbReference type="Proteomes" id="UP001152795"/>
    </source>
</evidence>
<dbReference type="Pfam" id="PF07707">
    <property type="entry name" value="BACK"/>
    <property type="match status" value="1"/>
</dbReference>
<feature type="region of interest" description="Disordered" evidence="1">
    <location>
        <begin position="138"/>
        <end position="165"/>
    </location>
</feature>
<dbReference type="Proteomes" id="UP001152795">
    <property type="component" value="Unassembled WGS sequence"/>
</dbReference>
<dbReference type="EMBL" id="CACRXK020029584">
    <property type="protein sequence ID" value="CAB4042159.1"/>
    <property type="molecule type" value="Genomic_DNA"/>
</dbReference>
<keyword evidence="3" id="KW-1185">Reference proteome</keyword>
<dbReference type="SUPFAM" id="SSF54695">
    <property type="entry name" value="POZ domain"/>
    <property type="match status" value="1"/>
</dbReference>
<protein>
    <submittedName>
        <fullName evidence="2">BTB POZ domain-containing POB1</fullName>
    </submittedName>
</protein>
<evidence type="ECO:0000313" key="2">
    <source>
        <dbReference type="EMBL" id="CAB4042159.1"/>
    </source>
</evidence>
<dbReference type="PROSITE" id="PS50097">
    <property type="entry name" value="BTB"/>
    <property type="match status" value="1"/>
</dbReference>
<sequence length="563" mass="63856">MSDMELKYCDLIDFSKMCVPEYNMPEFSDRVLVFDVMRDEWETASLVQSSVTAEPGVSHSGDSIETSGDLIETSGSKRSLEIAAEGPEQKRRKKIEPNNETRVELLVADSGSETEPTCEQANADCEIEIGSVMENKSHEPACEQAENKKLGKPSTSPLHPSTEGVPEKAVNLDSNGIQENLNESLRQHQIYVHGLWLAVQSPYFRSLLHSSGMKETHDIEVHLKIPESEEKAHLVLLEAMYRSDVLNDKSVDELLAVLELADKYDVKFVFKKCKYVLQQNATTFEISTKIMHVIKVKHNMNDSEDLAATLQSVLAQEFSPLDENWQSEKFTSLPEPSVKYLLRSDDLIVQSENTVFHALMHWMEQNDVDPAGLEETNDLLAVVRFKLVTIDYLYNVIKNHPIALKMSKFSELYLGGMTYHAITAEQKEVLEKLPVLRKKPERNIIQYTFVVKKEDYKAAPGRPTELISDEFWACGYKMSVHLSIPYYSSDDSDLSMSVHNLSKESLVPLKFVFMKNGTIMNVQQKTFNQLLISCSERCRKLKLQSSDFSNDDTCKLCIVVEPS</sequence>
<evidence type="ECO:0000256" key="1">
    <source>
        <dbReference type="SAM" id="MobiDB-lite"/>
    </source>
</evidence>
<dbReference type="CDD" id="cd18186">
    <property type="entry name" value="BTB_POZ_ZBTB_KLHL-like"/>
    <property type="match status" value="1"/>
</dbReference>
<dbReference type="Gene3D" id="3.30.710.10">
    <property type="entry name" value="Potassium Channel Kv1.1, Chain A"/>
    <property type="match status" value="1"/>
</dbReference>
<feature type="region of interest" description="Disordered" evidence="1">
    <location>
        <begin position="51"/>
        <end position="78"/>
    </location>
</feature>
<accession>A0A6S7LT72</accession>
<comment type="caution">
    <text evidence="2">The sequence shown here is derived from an EMBL/GenBank/DDBJ whole genome shotgun (WGS) entry which is preliminary data.</text>
</comment>
<reference evidence="2" key="1">
    <citation type="submission" date="2020-04" db="EMBL/GenBank/DDBJ databases">
        <authorList>
            <person name="Alioto T."/>
            <person name="Alioto T."/>
            <person name="Gomez Garrido J."/>
        </authorList>
    </citation>
    <scope>NUCLEOTIDE SEQUENCE</scope>
    <source>
        <strain evidence="2">A484AB</strain>
    </source>
</reference>
<dbReference type="InterPro" id="IPR045890">
    <property type="entry name" value="POB1-like"/>
</dbReference>
<dbReference type="OrthoDB" id="5982674at2759"/>
<dbReference type="InterPro" id="IPR000210">
    <property type="entry name" value="BTB/POZ_dom"/>
</dbReference>
<dbReference type="Gene3D" id="1.25.40.420">
    <property type="match status" value="1"/>
</dbReference>
<proteinExistence type="predicted"/>
<dbReference type="InterPro" id="IPR011705">
    <property type="entry name" value="BACK"/>
</dbReference>
<dbReference type="InterPro" id="IPR011333">
    <property type="entry name" value="SKP1/BTB/POZ_sf"/>
</dbReference>
<organism evidence="2 3">
    <name type="scientific">Paramuricea clavata</name>
    <name type="common">Red gorgonian</name>
    <name type="synonym">Violescent sea-whip</name>
    <dbReference type="NCBI Taxonomy" id="317549"/>
    <lineage>
        <taxon>Eukaryota</taxon>
        <taxon>Metazoa</taxon>
        <taxon>Cnidaria</taxon>
        <taxon>Anthozoa</taxon>
        <taxon>Octocorallia</taxon>
        <taxon>Malacalcyonacea</taxon>
        <taxon>Plexauridae</taxon>
        <taxon>Paramuricea</taxon>
    </lineage>
</organism>
<dbReference type="SMART" id="SM00875">
    <property type="entry name" value="BACK"/>
    <property type="match status" value="1"/>
</dbReference>
<name>A0A6S7LT72_PARCT</name>
<dbReference type="SMART" id="SM00225">
    <property type="entry name" value="BTB"/>
    <property type="match status" value="1"/>
</dbReference>
<dbReference type="Pfam" id="PF00651">
    <property type="entry name" value="BTB"/>
    <property type="match status" value="1"/>
</dbReference>